<sequence>MAAEPKTKPTDVPVADFIAAVDNPKRRADAEAVRAMLTEVTGEQPVMWGPSIVGYGSYKGPTGDWPIIGFSPRKAQLVLYIMRGFGDFGDQLARLGKHKTGGGCLYINRLDDVDLGVLREMAASSVAWMREKYPA</sequence>
<dbReference type="Pfam" id="PF08818">
    <property type="entry name" value="DUF1801"/>
    <property type="match status" value="1"/>
</dbReference>
<protein>
    <recommendedName>
        <fullName evidence="1">YdhG-like domain-containing protein</fullName>
    </recommendedName>
</protein>
<dbReference type="AlphaFoldDB" id="A0A7X5YKW4"/>
<feature type="domain" description="YdhG-like" evidence="1">
    <location>
        <begin position="26"/>
        <end position="124"/>
    </location>
</feature>
<evidence type="ECO:0000313" key="2">
    <source>
        <dbReference type="EMBL" id="NJC41802.1"/>
    </source>
</evidence>
<comment type="caution">
    <text evidence="2">The sequence shown here is derived from an EMBL/GenBank/DDBJ whole genome shotgun (WGS) entry which is preliminary data.</text>
</comment>
<organism evidence="2 3">
    <name type="scientific">Brevundimonas alba</name>
    <dbReference type="NCBI Taxonomy" id="74314"/>
    <lineage>
        <taxon>Bacteria</taxon>
        <taxon>Pseudomonadati</taxon>
        <taxon>Pseudomonadota</taxon>
        <taxon>Alphaproteobacteria</taxon>
        <taxon>Caulobacterales</taxon>
        <taxon>Caulobacteraceae</taxon>
        <taxon>Brevundimonas</taxon>
    </lineage>
</organism>
<reference evidence="2 3" key="1">
    <citation type="submission" date="2020-03" db="EMBL/GenBank/DDBJ databases">
        <title>Genomic Encyclopedia of Type Strains, Phase IV (KMG-IV): sequencing the most valuable type-strain genomes for metagenomic binning, comparative biology and taxonomic classification.</title>
        <authorList>
            <person name="Goeker M."/>
        </authorList>
    </citation>
    <scope>NUCLEOTIDE SEQUENCE [LARGE SCALE GENOMIC DNA]</scope>
    <source>
        <strain evidence="2 3">DSM 4736</strain>
    </source>
</reference>
<dbReference type="SUPFAM" id="SSF159888">
    <property type="entry name" value="YdhG-like"/>
    <property type="match status" value="1"/>
</dbReference>
<accession>A0A7X5YKW4</accession>
<dbReference type="RefSeq" id="WP_168047546.1">
    <property type="nucleotide sequence ID" value="NZ_JAATJM010000002.1"/>
</dbReference>
<dbReference type="Proteomes" id="UP000587415">
    <property type="component" value="Unassembled WGS sequence"/>
</dbReference>
<evidence type="ECO:0000259" key="1">
    <source>
        <dbReference type="Pfam" id="PF08818"/>
    </source>
</evidence>
<proteinExistence type="predicted"/>
<dbReference type="EMBL" id="JAATJM010000002">
    <property type="protein sequence ID" value="NJC41802.1"/>
    <property type="molecule type" value="Genomic_DNA"/>
</dbReference>
<dbReference type="InterPro" id="IPR014922">
    <property type="entry name" value="YdhG-like"/>
</dbReference>
<keyword evidence="3" id="KW-1185">Reference proteome</keyword>
<name>A0A7X5YKW4_9CAUL</name>
<evidence type="ECO:0000313" key="3">
    <source>
        <dbReference type="Proteomes" id="UP000587415"/>
    </source>
</evidence>
<gene>
    <name evidence="2" type="ORF">GGQ87_002097</name>
</gene>